<keyword evidence="3 6" id="KW-0812">Transmembrane</keyword>
<reference evidence="8" key="1">
    <citation type="journal article" date="2014" name="Int. J. Syst. Evol. Microbiol.">
        <title>Complete genome sequence of Corynebacterium casei LMG S-19264T (=DSM 44701T), isolated from a smear-ripened cheese.</title>
        <authorList>
            <consortium name="US DOE Joint Genome Institute (JGI-PGF)"/>
            <person name="Walter F."/>
            <person name="Albersmeier A."/>
            <person name="Kalinowski J."/>
            <person name="Ruckert C."/>
        </authorList>
    </citation>
    <scope>NUCLEOTIDE SEQUENCE</scope>
    <source>
        <strain evidence="8">CGMCC 1.15454</strain>
    </source>
</reference>
<dbReference type="GO" id="GO:0005886">
    <property type="term" value="C:plasma membrane"/>
    <property type="evidence" value="ECO:0007669"/>
    <property type="project" value="UniProtKB-SubCell"/>
</dbReference>
<evidence type="ECO:0000256" key="6">
    <source>
        <dbReference type="SAM" id="Phobius"/>
    </source>
</evidence>
<feature type="transmembrane region" description="Helical" evidence="6">
    <location>
        <begin position="47"/>
        <end position="68"/>
    </location>
</feature>
<organism evidence="8 9">
    <name type="scientific">Lentibacillus populi</name>
    <dbReference type="NCBI Taxonomy" id="1827502"/>
    <lineage>
        <taxon>Bacteria</taxon>
        <taxon>Bacillati</taxon>
        <taxon>Bacillota</taxon>
        <taxon>Bacilli</taxon>
        <taxon>Bacillales</taxon>
        <taxon>Bacillaceae</taxon>
        <taxon>Lentibacillus</taxon>
    </lineage>
</organism>
<evidence type="ECO:0000256" key="4">
    <source>
        <dbReference type="ARBA" id="ARBA00022989"/>
    </source>
</evidence>
<name>A0A9W5X6Q7_9BACI</name>
<evidence type="ECO:0000256" key="2">
    <source>
        <dbReference type="ARBA" id="ARBA00022475"/>
    </source>
</evidence>
<comment type="subcellular location">
    <subcellularLocation>
        <location evidence="1">Cell membrane</location>
        <topology evidence="1">Multi-pass membrane protein</topology>
    </subcellularLocation>
</comment>
<comment type="caution">
    <text evidence="8">The sequence shown here is derived from an EMBL/GenBank/DDBJ whole genome shotgun (WGS) entry which is preliminary data.</text>
</comment>
<evidence type="ECO:0000259" key="7">
    <source>
        <dbReference type="Pfam" id="PF13396"/>
    </source>
</evidence>
<sequence length="90" mass="10447">MHYGYHIGIDEFADWLPLLLPILILHLILLSVALWDLVRRDQSADYKWMWGAIIILINIIGPILYFIFGRKERTYASTSGKSSSKKVRKS</sequence>
<feature type="transmembrane region" description="Helical" evidence="6">
    <location>
        <begin position="12"/>
        <end position="35"/>
    </location>
</feature>
<dbReference type="InterPro" id="IPR027379">
    <property type="entry name" value="CLS_N"/>
</dbReference>
<dbReference type="EMBL" id="BMJD01000038">
    <property type="protein sequence ID" value="GGB54839.1"/>
    <property type="molecule type" value="Genomic_DNA"/>
</dbReference>
<dbReference type="RefSeq" id="WP_102415874.1">
    <property type="nucleotide sequence ID" value="NZ_BMJD01000038.1"/>
</dbReference>
<dbReference type="AlphaFoldDB" id="A0A9W5X6Q7"/>
<evidence type="ECO:0000256" key="1">
    <source>
        <dbReference type="ARBA" id="ARBA00004651"/>
    </source>
</evidence>
<keyword evidence="9" id="KW-1185">Reference proteome</keyword>
<evidence type="ECO:0000256" key="3">
    <source>
        <dbReference type="ARBA" id="ARBA00022692"/>
    </source>
</evidence>
<accession>A0A9W5X6Q7</accession>
<proteinExistence type="predicted"/>
<gene>
    <name evidence="8" type="ORF">GCM10011409_35550</name>
</gene>
<dbReference type="Pfam" id="PF13396">
    <property type="entry name" value="PLDc_N"/>
    <property type="match status" value="1"/>
</dbReference>
<evidence type="ECO:0000256" key="5">
    <source>
        <dbReference type="ARBA" id="ARBA00023136"/>
    </source>
</evidence>
<keyword evidence="4 6" id="KW-1133">Transmembrane helix</keyword>
<evidence type="ECO:0000313" key="8">
    <source>
        <dbReference type="EMBL" id="GGB54839.1"/>
    </source>
</evidence>
<keyword evidence="2" id="KW-1003">Cell membrane</keyword>
<feature type="domain" description="Cardiolipin synthase N-terminal" evidence="7">
    <location>
        <begin position="28"/>
        <end position="70"/>
    </location>
</feature>
<reference evidence="8" key="2">
    <citation type="submission" date="2020-09" db="EMBL/GenBank/DDBJ databases">
        <authorList>
            <person name="Sun Q."/>
            <person name="Zhou Y."/>
        </authorList>
    </citation>
    <scope>NUCLEOTIDE SEQUENCE</scope>
    <source>
        <strain evidence="8">CGMCC 1.15454</strain>
    </source>
</reference>
<dbReference type="Proteomes" id="UP000621492">
    <property type="component" value="Unassembled WGS sequence"/>
</dbReference>
<evidence type="ECO:0000313" key="9">
    <source>
        <dbReference type="Proteomes" id="UP000621492"/>
    </source>
</evidence>
<protein>
    <recommendedName>
        <fullName evidence="7">Cardiolipin synthase N-terminal domain-containing protein</fullName>
    </recommendedName>
</protein>
<keyword evidence="5 6" id="KW-0472">Membrane</keyword>